<dbReference type="GeneID" id="62155498"/>
<dbReference type="Proteomes" id="UP000710849">
    <property type="component" value="Unassembled WGS sequence"/>
</dbReference>
<keyword evidence="2" id="KW-1185">Reference proteome</keyword>
<accession>A0A9P5HSS1</accession>
<reference evidence="1 2" key="1">
    <citation type="journal article" date="2020" name="Genome Biol. Evol.">
        <title>Comparative genomics of Sclerotiniaceae.</title>
        <authorList>
            <person name="Valero Jimenez C.A."/>
            <person name="Steentjes M."/>
            <person name="Scholten O.E."/>
            <person name="Van Kan J.A.L."/>
        </authorList>
    </citation>
    <scope>NUCLEOTIDE SEQUENCE [LARGE SCALE GENOMIC DNA]</scope>
    <source>
        <strain evidence="1 2">MUCL 94</strain>
    </source>
</reference>
<dbReference type="EMBL" id="RCSW01000044">
    <property type="protein sequence ID" value="KAF7918140.1"/>
    <property type="molecule type" value="Genomic_DNA"/>
</dbReference>
<gene>
    <name evidence="1" type="ORF">EAE97_011911</name>
</gene>
<sequence length="106" mass="12274">MMRGFENLRLPGKSEQLIQNTSATTKAKHLLVYQPWTRTSYYHMRASSGRCNTCFAGIDTSISKSTRTPRGLFKNCKMGRLPIDHNSKSFDDSQYYTFIKNSETWH</sequence>
<dbReference type="AlphaFoldDB" id="A0A9P5HSS1"/>
<organism evidence="1 2">
    <name type="scientific">Botrytis byssoidea</name>
    <dbReference type="NCBI Taxonomy" id="139641"/>
    <lineage>
        <taxon>Eukaryota</taxon>
        <taxon>Fungi</taxon>
        <taxon>Dikarya</taxon>
        <taxon>Ascomycota</taxon>
        <taxon>Pezizomycotina</taxon>
        <taxon>Leotiomycetes</taxon>
        <taxon>Helotiales</taxon>
        <taxon>Sclerotiniaceae</taxon>
        <taxon>Botrytis</taxon>
    </lineage>
</organism>
<dbReference type="RefSeq" id="XP_038726725.1">
    <property type="nucleotide sequence ID" value="XM_038882425.1"/>
</dbReference>
<protein>
    <submittedName>
        <fullName evidence="1">Uncharacterized protein</fullName>
    </submittedName>
</protein>
<evidence type="ECO:0000313" key="2">
    <source>
        <dbReference type="Proteomes" id="UP000710849"/>
    </source>
</evidence>
<comment type="caution">
    <text evidence="1">The sequence shown here is derived from an EMBL/GenBank/DDBJ whole genome shotgun (WGS) entry which is preliminary data.</text>
</comment>
<evidence type="ECO:0000313" key="1">
    <source>
        <dbReference type="EMBL" id="KAF7918140.1"/>
    </source>
</evidence>
<name>A0A9P5HSS1_9HELO</name>
<proteinExistence type="predicted"/>